<dbReference type="SMART" id="SM00267">
    <property type="entry name" value="GGDEF"/>
    <property type="match status" value="1"/>
</dbReference>
<dbReference type="PANTHER" id="PTHR45138:SF9">
    <property type="entry name" value="DIGUANYLATE CYCLASE DGCM-RELATED"/>
    <property type="match status" value="1"/>
</dbReference>
<dbReference type="PANTHER" id="PTHR45138">
    <property type="entry name" value="REGULATORY COMPONENTS OF SENSORY TRANSDUCTION SYSTEM"/>
    <property type="match status" value="1"/>
</dbReference>
<comment type="caution">
    <text evidence="5">The sequence shown here is derived from an EMBL/GenBank/DDBJ whole genome shotgun (WGS) entry which is preliminary data.</text>
</comment>
<keyword evidence="6" id="KW-1185">Reference proteome</keyword>
<evidence type="ECO:0000256" key="3">
    <source>
        <dbReference type="SAM" id="Phobius"/>
    </source>
</evidence>
<protein>
    <recommendedName>
        <fullName evidence="1">diguanylate cyclase</fullName>
        <ecNumber evidence="1">2.7.7.65</ecNumber>
    </recommendedName>
</protein>
<feature type="transmembrane region" description="Helical" evidence="3">
    <location>
        <begin position="54"/>
        <end position="73"/>
    </location>
</feature>
<evidence type="ECO:0000256" key="2">
    <source>
        <dbReference type="ARBA" id="ARBA00034247"/>
    </source>
</evidence>
<dbReference type="CDD" id="cd01949">
    <property type="entry name" value="GGDEF"/>
    <property type="match status" value="1"/>
</dbReference>
<dbReference type="AlphaFoldDB" id="A0A839UTH1"/>
<dbReference type="NCBIfam" id="TIGR00254">
    <property type="entry name" value="GGDEF"/>
    <property type="match status" value="1"/>
</dbReference>
<dbReference type="PROSITE" id="PS50887">
    <property type="entry name" value="GGDEF"/>
    <property type="match status" value="1"/>
</dbReference>
<accession>A0A839UTH1</accession>
<proteinExistence type="predicted"/>
<dbReference type="InterPro" id="IPR029787">
    <property type="entry name" value="Nucleotide_cyclase"/>
</dbReference>
<keyword evidence="3" id="KW-1133">Transmembrane helix</keyword>
<dbReference type="RefSeq" id="WP_183911241.1">
    <property type="nucleotide sequence ID" value="NZ_JACHXZ010000004.1"/>
</dbReference>
<dbReference type="EC" id="2.7.7.65" evidence="1"/>
<dbReference type="EMBL" id="JACHXZ010000004">
    <property type="protein sequence ID" value="MBB3169750.1"/>
    <property type="molecule type" value="Genomic_DNA"/>
</dbReference>
<comment type="catalytic activity">
    <reaction evidence="2">
        <text>2 GTP = 3',3'-c-di-GMP + 2 diphosphate</text>
        <dbReference type="Rhea" id="RHEA:24898"/>
        <dbReference type="ChEBI" id="CHEBI:33019"/>
        <dbReference type="ChEBI" id="CHEBI:37565"/>
        <dbReference type="ChEBI" id="CHEBI:58805"/>
        <dbReference type="EC" id="2.7.7.65"/>
    </reaction>
</comment>
<dbReference type="SUPFAM" id="SSF55073">
    <property type="entry name" value="Nucleotide cyclase"/>
    <property type="match status" value="1"/>
</dbReference>
<dbReference type="InterPro" id="IPR050469">
    <property type="entry name" value="Diguanylate_Cyclase"/>
</dbReference>
<gene>
    <name evidence="5" type="ORF">FHS30_002963</name>
</gene>
<feature type="transmembrane region" description="Helical" evidence="3">
    <location>
        <begin position="15"/>
        <end position="42"/>
    </location>
</feature>
<evidence type="ECO:0000259" key="4">
    <source>
        <dbReference type="PROSITE" id="PS50887"/>
    </source>
</evidence>
<evidence type="ECO:0000256" key="1">
    <source>
        <dbReference type="ARBA" id="ARBA00012528"/>
    </source>
</evidence>
<organism evidence="5 6">
    <name type="scientific">Simiduia aestuariiviva</name>
    <dbReference type="NCBI Taxonomy" id="1510459"/>
    <lineage>
        <taxon>Bacteria</taxon>
        <taxon>Pseudomonadati</taxon>
        <taxon>Pseudomonadota</taxon>
        <taxon>Gammaproteobacteria</taxon>
        <taxon>Cellvibrionales</taxon>
        <taxon>Cellvibrionaceae</taxon>
        <taxon>Simiduia</taxon>
    </lineage>
</organism>
<dbReference type="GO" id="GO:0052621">
    <property type="term" value="F:diguanylate cyclase activity"/>
    <property type="evidence" value="ECO:0007669"/>
    <property type="project" value="UniProtKB-EC"/>
</dbReference>
<keyword evidence="3" id="KW-0472">Membrane</keyword>
<dbReference type="InterPro" id="IPR043128">
    <property type="entry name" value="Rev_trsase/Diguanyl_cyclase"/>
</dbReference>
<feature type="transmembrane region" description="Helical" evidence="3">
    <location>
        <begin position="85"/>
        <end position="103"/>
    </location>
</feature>
<keyword evidence="3" id="KW-0812">Transmembrane</keyword>
<dbReference type="Pfam" id="PF00990">
    <property type="entry name" value="GGDEF"/>
    <property type="match status" value="1"/>
</dbReference>
<reference evidence="5 6" key="1">
    <citation type="submission" date="2020-08" db="EMBL/GenBank/DDBJ databases">
        <title>Genomic Encyclopedia of Type Strains, Phase III (KMG-III): the genomes of soil and plant-associated and newly described type strains.</title>
        <authorList>
            <person name="Whitman W."/>
        </authorList>
    </citation>
    <scope>NUCLEOTIDE SEQUENCE [LARGE SCALE GENOMIC DNA]</scope>
    <source>
        <strain evidence="5 6">CECT 8571</strain>
    </source>
</reference>
<dbReference type="Proteomes" id="UP000559987">
    <property type="component" value="Unassembled WGS sequence"/>
</dbReference>
<evidence type="ECO:0000313" key="5">
    <source>
        <dbReference type="EMBL" id="MBB3169750.1"/>
    </source>
</evidence>
<feature type="domain" description="GGDEF" evidence="4">
    <location>
        <begin position="148"/>
        <end position="278"/>
    </location>
</feature>
<evidence type="ECO:0000313" key="6">
    <source>
        <dbReference type="Proteomes" id="UP000559987"/>
    </source>
</evidence>
<dbReference type="InterPro" id="IPR000160">
    <property type="entry name" value="GGDEF_dom"/>
</dbReference>
<name>A0A839UTH1_9GAMM</name>
<dbReference type="Gene3D" id="3.30.70.270">
    <property type="match status" value="1"/>
</dbReference>
<sequence>MWPPKDWTDLKPSMVWLLVVSSLIVVSALDYATGVALSFSLFYLLPVMLAGRWLGYRIGVAVALLCASVWYGVELLSHTVIEPWISLWNGLVRLCFFLLFNHMQSLILEALVKEQQLARTDGLTGAINNRQFYALLEDELARHHRFDQTLSLGYLDVDDFKAVNELGGHNLGDRLLKEIVVTSQKTLRRVDTIARLGGDEFAVILPQTDKAAALKALTNLQSALNKRLKQFPGSASVSIGAVSCHKPELPVGALIKYADELMYRVKRSGKNGLLCEHIEPPNTVIEPRP</sequence>